<evidence type="ECO:0000313" key="2">
    <source>
        <dbReference type="Proteomes" id="UP000199227"/>
    </source>
</evidence>
<sequence length="212" mass="24677">MKKVFISGSMSIKQLDGMVIGSLDKIISQNMQVLVGDAKGIDKLVQEYCAKNNYFNITVYTILDIPRNLISNKFSVNKILVNNLTGRKAQEKKDEAMTKDSDYSFVIWDGKSKGSLNNILRAIELKQKLKVFYQKENRFLKENELTKDNVVKIYYKNSGLTLQELSKYTNQNINSLREIIKNYQEYFIYSKNKLNTKYSFELIDKIKSSRLF</sequence>
<proteinExistence type="predicted"/>
<protein>
    <submittedName>
        <fullName evidence="1">Uncharacterized protein</fullName>
    </submittedName>
</protein>
<dbReference type="AlphaFoldDB" id="A0A1I5U370"/>
<accession>A0A1I5U370</accession>
<organism evidence="1 2">
    <name type="scientific">Hydrogenimonas thermophila</name>
    <dbReference type="NCBI Taxonomy" id="223786"/>
    <lineage>
        <taxon>Bacteria</taxon>
        <taxon>Pseudomonadati</taxon>
        <taxon>Campylobacterota</taxon>
        <taxon>Epsilonproteobacteria</taxon>
        <taxon>Campylobacterales</taxon>
        <taxon>Hydrogenimonadaceae</taxon>
        <taxon>Hydrogenimonas</taxon>
    </lineage>
</organism>
<keyword evidence="2" id="KW-1185">Reference proteome</keyword>
<reference evidence="1 2" key="1">
    <citation type="submission" date="2016-10" db="EMBL/GenBank/DDBJ databases">
        <authorList>
            <person name="de Groot N.N."/>
        </authorList>
    </citation>
    <scope>NUCLEOTIDE SEQUENCE [LARGE SCALE GENOMIC DNA]</scope>
    <source>
        <strain evidence="1 2">EP1-55-1</strain>
    </source>
</reference>
<dbReference type="OrthoDB" id="9798416at2"/>
<dbReference type="RefSeq" id="WP_092914025.1">
    <property type="nucleotide sequence ID" value="NZ_CP136592.1"/>
</dbReference>
<gene>
    <name evidence="1" type="ORF">SAMN05216234_1539</name>
</gene>
<dbReference type="Proteomes" id="UP000199227">
    <property type="component" value="Unassembled WGS sequence"/>
</dbReference>
<dbReference type="EMBL" id="FOXB01000053">
    <property type="protein sequence ID" value="SFP89307.1"/>
    <property type="molecule type" value="Genomic_DNA"/>
</dbReference>
<dbReference type="STRING" id="223786.SAMN05216234_1539"/>
<name>A0A1I5U370_9BACT</name>
<evidence type="ECO:0000313" key="1">
    <source>
        <dbReference type="EMBL" id="SFP89307.1"/>
    </source>
</evidence>